<accession>A0ABD5F2Y4</accession>
<dbReference type="SUPFAM" id="SSF48452">
    <property type="entry name" value="TPR-like"/>
    <property type="match status" value="1"/>
</dbReference>
<feature type="region of interest" description="Disordered" evidence="2">
    <location>
        <begin position="170"/>
        <end position="235"/>
    </location>
</feature>
<feature type="compositionally biased region" description="Gly residues" evidence="2">
    <location>
        <begin position="200"/>
        <end position="235"/>
    </location>
</feature>
<protein>
    <recommendedName>
        <fullName evidence="5">Tetratricopeptide repeat protein</fullName>
    </recommendedName>
</protein>
<dbReference type="InterPro" id="IPR011990">
    <property type="entry name" value="TPR-like_helical_dom_sf"/>
</dbReference>
<keyword evidence="1" id="KW-0802">TPR repeat</keyword>
<organism evidence="3 4">
    <name type="scientific">Streptomyces doudnae</name>
    <dbReference type="NCBI Taxonomy" id="3075536"/>
    <lineage>
        <taxon>Bacteria</taxon>
        <taxon>Bacillati</taxon>
        <taxon>Actinomycetota</taxon>
        <taxon>Actinomycetes</taxon>
        <taxon>Kitasatosporales</taxon>
        <taxon>Streptomycetaceae</taxon>
        <taxon>Streptomyces</taxon>
    </lineage>
</organism>
<evidence type="ECO:0000256" key="1">
    <source>
        <dbReference type="PROSITE-ProRule" id="PRU00339"/>
    </source>
</evidence>
<name>A0ABD5F2Y4_9ACTN</name>
<feature type="compositionally biased region" description="Low complexity" evidence="2">
    <location>
        <begin position="188"/>
        <end position="199"/>
    </location>
</feature>
<keyword evidence="4" id="KW-1185">Reference proteome</keyword>
<feature type="repeat" description="TPR" evidence="1">
    <location>
        <begin position="20"/>
        <end position="53"/>
    </location>
</feature>
<sequence>MGAESRPVDGGCLSPGQLGARAHVGLGRVLLRAGEARRAEKEFRRAARLRPADHAPAYWLGCAAAHRGEFETAEDRFTRLLERRPGDGPALVQRGYTRVRLGRPADAVADLRAAAGVGCLDAEARWVLAALSGGTAREVARLLATAARAALSGGAGASAGGCGERHGRADVGMATGGGESDGSGIGIGPSDAGTCQAGVGTDGSGDGAGRSGVGTDGSGDGSGRSGVGTDGSGDG</sequence>
<dbReference type="AlphaFoldDB" id="A0ABD5F2Y4"/>
<dbReference type="Gene3D" id="1.25.40.10">
    <property type="entry name" value="Tetratricopeptide repeat domain"/>
    <property type="match status" value="1"/>
</dbReference>
<dbReference type="RefSeq" id="WP_394817380.1">
    <property type="nucleotide sequence ID" value="NZ_JAVRES010000075.1"/>
</dbReference>
<evidence type="ECO:0000313" key="3">
    <source>
        <dbReference type="EMBL" id="MDT0440615.1"/>
    </source>
</evidence>
<gene>
    <name evidence="3" type="ORF">RM877_38905</name>
</gene>
<dbReference type="Pfam" id="PF13432">
    <property type="entry name" value="TPR_16"/>
    <property type="match status" value="1"/>
</dbReference>
<dbReference type="InterPro" id="IPR019734">
    <property type="entry name" value="TPR_rpt"/>
</dbReference>
<feature type="non-terminal residue" evidence="3">
    <location>
        <position position="235"/>
    </location>
</feature>
<evidence type="ECO:0000313" key="4">
    <source>
        <dbReference type="Proteomes" id="UP001183535"/>
    </source>
</evidence>
<evidence type="ECO:0000256" key="2">
    <source>
        <dbReference type="SAM" id="MobiDB-lite"/>
    </source>
</evidence>
<dbReference type="PROSITE" id="PS50005">
    <property type="entry name" value="TPR"/>
    <property type="match status" value="1"/>
</dbReference>
<evidence type="ECO:0008006" key="5">
    <source>
        <dbReference type="Google" id="ProtNLM"/>
    </source>
</evidence>
<reference evidence="4" key="1">
    <citation type="submission" date="2023-07" db="EMBL/GenBank/DDBJ databases">
        <title>30 novel species of actinomycetes from the DSMZ collection.</title>
        <authorList>
            <person name="Nouioui I."/>
        </authorList>
    </citation>
    <scope>NUCLEOTIDE SEQUENCE [LARGE SCALE GENOMIC DNA]</scope>
    <source>
        <strain evidence="4">DSM 41981</strain>
    </source>
</reference>
<proteinExistence type="predicted"/>
<feature type="compositionally biased region" description="Gly residues" evidence="2">
    <location>
        <begin position="174"/>
        <end position="187"/>
    </location>
</feature>
<dbReference type="EMBL" id="JAVRES010000075">
    <property type="protein sequence ID" value="MDT0440615.1"/>
    <property type="molecule type" value="Genomic_DNA"/>
</dbReference>
<dbReference type="Proteomes" id="UP001183535">
    <property type="component" value="Unassembled WGS sequence"/>
</dbReference>
<comment type="caution">
    <text evidence="3">The sequence shown here is derived from an EMBL/GenBank/DDBJ whole genome shotgun (WGS) entry which is preliminary data.</text>
</comment>